<feature type="compositionally biased region" description="Basic and acidic residues" evidence="1">
    <location>
        <begin position="369"/>
        <end position="394"/>
    </location>
</feature>
<organism evidence="3 4">
    <name type="scientific">Meloidogyne hapla</name>
    <name type="common">Root-knot nematode worm</name>
    <dbReference type="NCBI Taxonomy" id="6305"/>
    <lineage>
        <taxon>Eukaryota</taxon>
        <taxon>Metazoa</taxon>
        <taxon>Ecdysozoa</taxon>
        <taxon>Nematoda</taxon>
        <taxon>Chromadorea</taxon>
        <taxon>Rhabditida</taxon>
        <taxon>Tylenchina</taxon>
        <taxon>Tylenchomorpha</taxon>
        <taxon>Tylenchoidea</taxon>
        <taxon>Meloidogynidae</taxon>
        <taxon>Meloidogyninae</taxon>
        <taxon>Meloidogyne</taxon>
    </lineage>
</organism>
<feature type="compositionally biased region" description="Basic and acidic residues" evidence="1">
    <location>
        <begin position="342"/>
        <end position="359"/>
    </location>
</feature>
<evidence type="ECO:0000313" key="3">
    <source>
        <dbReference type="Proteomes" id="UP000095281"/>
    </source>
</evidence>
<feature type="compositionally biased region" description="Basic and acidic residues" evidence="1">
    <location>
        <begin position="402"/>
        <end position="416"/>
    </location>
</feature>
<dbReference type="AlphaFoldDB" id="A0A1I8B1G8"/>
<dbReference type="Proteomes" id="UP000095281">
    <property type="component" value="Unplaced"/>
</dbReference>
<keyword evidence="3" id="KW-1185">Reference proteome</keyword>
<name>A0A1I8B1G8_MELHA</name>
<keyword evidence="2" id="KW-0732">Signal</keyword>
<protein>
    <submittedName>
        <fullName evidence="4">Uncharacterized protein</fullName>
    </submittedName>
</protein>
<evidence type="ECO:0000256" key="1">
    <source>
        <dbReference type="SAM" id="MobiDB-lite"/>
    </source>
</evidence>
<accession>A0A1I8B1G8</accession>
<sequence>MASIAVIFGLFQLLAQFGCINAKSGTVGLGGHNLKDGRVELYQYSKVVDISTLEAYRASLGDKGCNISFDFETPNIVLSYNKAIGCTVDLLTNQENDISFVARLEGEEPALRECLKDVDSSTDVYNNLPFMYRLTQDEFDGLDMGKHENATKCGDDGDCKDTRCKQSEIVWRKADNNVTASVSRGAGSLNVHYSEINKRREVLTFNVAVTDQTECQDEPKNWEITANNPKPEMKYLLVFHLLPQTSGRMASQKEELECNTFGITFDIKDYAILMRGEPPPPTALPTTTQTTTKTNIKSTNEANKTTTKAPVTKKKGGGSILKWLLIVGGLLVLLAVGGADGAKGKDKEGDDKEEKKEGEDEKEGEENTEEKTEEKEGDKEEKRPEGAVKSEKSEAGSGMSKELPDAGKKNADPYAE</sequence>
<feature type="signal peptide" evidence="2">
    <location>
        <begin position="1"/>
        <end position="22"/>
    </location>
</feature>
<feature type="compositionally biased region" description="Low complexity" evidence="1">
    <location>
        <begin position="284"/>
        <end position="294"/>
    </location>
</feature>
<dbReference type="WBParaSite" id="MhA1_Contig1246.frz3.gene7">
    <property type="protein sequence ID" value="MhA1_Contig1246.frz3.gene7"/>
    <property type="gene ID" value="MhA1_Contig1246.frz3.gene7"/>
</dbReference>
<feature type="chain" id="PRO_5009315325" evidence="2">
    <location>
        <begin position="23"/>
        <end position="416"/>
    </location>
</feature>
<evidence type="ECO:0000256" key="2">
    <source>
        <dbReference type="SAM" id="SignalP"/>
    </source>
</evidence>
<feature type="region of interest" description="Disordered" evidence="1">
    <location>
        <begin position="340"/>
        <end position="416"/>
    </location>
</feature>
<reference evidence="4" key="1">
    <citation type="submission" date="2016-11" db="UniProtKB">
        <authorList>
            <consortium name="WormBaseParasite"/>
        </authorList>
    </citation>
    <scope>IDENTIFICATION</scope>
</reference>
<evidence type="ECO:0000313" key="4">
    <source>
        <dbReference type="WBParaSite" id="MhA1_Contig1246.frz3.gene7"/>
    </source>
</evidence>
<proteinExistence type="predicted"/>
<feature type="region of interest" description="Disordered" evidence="1">
    <location>
        <begin position="277"/>
        <end position="313"/>
    </location>
</feature>